<dbReference type="Proteomes" id="UP000295106">
    <property type="component" value="Unassembled WGS sequence"/>
</dbReference>
<dbReference type="EMBL" id="SLXD01000004">
    <property type="protein sequence ID" value="TCP03430.1"/>
    <property type="molecule type" value="Genomic_DNA"/>
</dbReference>
<dbReference type="Gene3D" id="3.40.50.2300">
    <property type="match status" value="1"/>
</dbReference>
<dbReference type="PANTHER" id="PTHR35271">
    <property type="entry name" value="ABC TRANSPORTER, SUBSTRATE-BINDING LIPOPROTEIN-RELATED"/>
    <property type="match status" value="1"/>
</dbReference>
<evidence type="ECO:0008006" key="3">
    <source>
        <dbReference type="Google" id="ProtNLM"/>
    </source>
</evidence>
<evidence type="ECO:0000313" key="2">
    <source>
        <dbReference type="Proteomes" id="UP000295106"/>
    </source>
</evidence>
<accession>A0A4R2MAE9</accession>
<evidence type="ECO:0000313" key="1">
    <source>
        <dbReference type="EMBL" id="TCP03430.1"/>
    </source>
</evidence>
<sequence length="261" mass="28047">MAGENAEARELLQRIKGRFSGASDYAPGVSRIRAPGVLVALGPQALVRAAAERFDALLVSLLVSRQGYERLQPELAARGLRSTAVYAEASPAQQMRLIAAIFRREVTVATLVSPASAGLVPELQRAATEARLRLLVAEASPGVTMSRLLSRVEDAQALLLFPDATLFTPASLRELLEASYRRRLPVIGFSPSLVRAGTLASAYADADGLVAQLVAIVDAATGRQPPVPQYPRFWRVAVNDSVARSLDIVVDDDVRRLGDRP</sequence>
<gene>
    <name evidence="1" type="ORF">EV684_104151</name>
</gene>
<dbReference type="InterPro" id="IPR007487">
    <property type="entry name" value="ABC_transpt-TYRBP-like"/>
</dbReference>
<dbReference type="AlphaFoldDB" id="A0A4R2MAE9"/>
<proteinExistence type="predicted"/>
<organism evidence="1 2">
    <name type="scientific">Rubrivivax gelatinosus</name>
    <name type="common">Rhodocyclus gelatinosus</name>
    <name type="synonym">Rhodopseudomonas gelatinosa</name>
    <dbReference type="NCBI Taxonomy" id="28068"/>
    <lineage>
        <taxon>Bacteria</taxon>
        <taxon>Pseudomonadati</taxon>
        <taxon>Pseudomonadota</taxon>
        <taxon>Betaproteobacteria</taxon>
        <taxon>Burkholderiales</taxon>
        <taxon>Sphaerotilaceae</taxon>
        <taxon>Rubrivivax</taxon>
    </lineage>
</organism>
<comment type="caution">
    <text evidence="1">The sequence shown here is derived from an EMBL/GenBank/DDBJ whole genome shotgun (WGS) entry which is preliminary data.</text>
</comment>
<dbReference type="PANTHER" id="PTHR35271:SF1">
    <property type="entry name" value="ABC TRANSPORTER, SUBSTRATE-BINDING LIPOPROTEIN"/>
    <property type="match status" value="1"/>
</dbReference>
<protein>
    <recommendedName>
        <fullName evidence="3">ABC transporter substrate-binding protein</fullName>
    </recommendedName>
</protein>
<reference evidence="1 2" key="1">
    <citation type="submission" date="2019-03" db="EMBL/GenBank/DDBJ databases">
        <title>Genomic Encyclopedia of Type Strains, Phase IV (KMG-IV): sequencing the most valuable type-strain genomes for metagenomic binning, comparative biology and taxonomic classification.</title>
        <authorList>
            <person name="Goeker M."/>
        </authorList>
    </citation>
    <scope>NUCLEOTIDE SEQUENCE [LARGE SCALE GENOMIC DNA]</scope>
    <source>
        <strain evidence="1 2">DSM 1709</strain>
    </source>
</reference>
<name>A0A4R2MAE9_RUBGE</name>